<organism evidence="2 3">
    <name type="scientific">Amycolatopsis marina</name>
    <dbReference type="NCBI Taxonomy" id="490629"/>
    <lineage>
        <taxon>Bacteria</taxon>
        <taxon>Bacillati</taxon>
        <taxon>Actinomycetota</taxon>
        <taxon>Actinomycetes</taxon>
        <taxon>Pseudonocardiales</taxon>
        <taxon>Pseudonocardiaceae</taxon>
        <taxon>Amycolatopsis</taxon>
    </lineage>
</organism>
<proteinExistence type="predicted"/>
<protein>
    <submittedName>
        <fullName evidence="2">Uncharacterized protein</fullName>
    </submittedName>
</protein>
<dbReference type="EMBL" id="FOKG01000024">
    <property type="protein sequence ID" value="SFB59682.1"/>
    <property type="molecule type" value="Genomic_DNA"/>
</dbReference>
<dbReference type="RefSeq" id="WP_143101940.1">
    <property type="nucleotide sequence ID" value="NZ_FOKG01000024.1"/>
</dbReference>
<name>A0A1I1CC38_9PSEU</name>
<evidence type="ECO:0000313" key="3">
    <source>
        <dbReference type="Proteomes" id="UP000243799"/>
    </source>
</evidence>
<evidence type="ECO:0000256" key="1">
    <source>
        <dbReference type="SAM" id="Phobius"/>
    </source>
</evidence>
<accession>A0A1I1CC38</accession>
<keyword evidence="1" id="KW-0472">Membrane</keyword>
<gene>
    <name evidence="2" type="ORF">SAMN05216266_12423</name>
</gene>
<feature type="transmembrane region" description="Helical" evidence="1">
    <location>
        <begin position="68"/>
        <end position="89"/>
    </location>
</feature>
<keyword evidence="1" id="KW-1133">Transmembrane helix</keyword>
<keyword evidence="3" id="KW-1185">Reference proteome</keyword>
<evidence type="ECO:0000313" key="2">
    <source>
        <dbReference type="EMBL" id="SFB59682.1"/>
    </source>
</evidence>
<reference evidence="3" key="1">
    <citation type="submission" date="2016-10" db="EMBL/GenBank/DDBJ databases">
        <authorList>
            <person name="Varghese N."/>
            <person name="Submissions S."/>
        </authorList>
    </citation>
    <scope>NUCLEOTIDE SEQUENCE [LARGE SCALE GENOMIC DNA]</scope>
    <source>
        <strain evidence="3">CGMCC 4.3568</strain>
    </source>
</reference>
<dbReference type="AlphaFoldDB" id="A0A1I1CC38"/>
<dbReference type="STRING" id="490629.SAMN05216266_12423"/>
<dbReference type="OrthoDB" id="3638440at2"/>
<sequence>MSDSVHRGQRPGAVATGVRRVAAFVAAAGIVLAVLFGSALPSAASTGQPPALQQSERAALQQSGETQAFVVGGFAFVLMIGAAGAVLWFTAKSRDHSHH</sequence>
<dbReference type="Proteomes" id="UP000243799">
    <property type="component" value="Unassembled WGS sequence"/>
</dbReference>
<keyword evidence="1" id="KW-0812">Transmembrane</keyword>
<feature type="transmembrane region" description="Helical" evidence="1">
    <location>
        <begin position="21"/>
        <end position="40"/>
    </location>
</feature>